<dbReference type="RefSeq" id="WP_166198160.1">
    <property type="nucleotide sequence ID" value="NZ_JAAOIV010000013.1"/>
</dbReference>
<name>A0A967B4K0_9MICO</name>
<dbReference type="GO" id="GO:0004806">
    <property type="term" value="F:triacylglycerol lipase activity"/>
    <property type="evidence" value="ECO:0007669"/>
    <property type="project" value="TreeGrafter"/>
</dbReference>
<dbReference type="EMBL" id="JAAOIV010000013">
    <property type="protein sequence ID" value="NHN57160.1"/>
    <property type="molecule type" value="Genomic_DNA"/>
</dbReference>
<dbReference type="InterPro" id="IPR000073">
    <property type="entry name" value="AB_hydrolase_1"/>
</dbReference>
<dbReference type="PANTHER" id="PTHR43433">
    <property type="entry name" value="HYDROLASE, ALPHA/BETA FOLD FAMILY PROTEIN"/>
    <property type="match status" value="1"/>
</dbReference>
<dbReference type="Pfam" id="PF00561">
    <property type="entry name" value="Abhydrolase_1"/>
    <property type="match status" value="1"/>
</dbReference>
<dbReference type="GO" id="GO:0046503">
    <property type="term" value="P:glycerolipid catabolic process"/>
    <property type="evidence" value="ECO:0007669"/>
    <property type="project" value="TreeGrafter"/>
</dbReference>
<reference evidence="2" key="1">
    <citation type="submission" date="2020-03" db="EMBL/GenBank/DDBJ databases">
        <title>Draft sequencing of Calidifontibacter sp. DB0510.</title>
        <authorList>
            <person name="Kim D.-U."/>
        </authorList>
    </citation>
    <scope>NUCLEOTIDE SEQUENCE</scope>
    <source>
        <strain evidence="2">DB0510</strain>
    </source>
</reference>
<evidence type="ECO:0000313" key="3">
    <source>
        <dbReference type="Proteomes" id="UP000744769"/>
    </source>
</evidence>
<dbReference type="Gene3D" id="3.40.50.1820">
    <property type="entry name" value="alpha/beta hydrolase"/>
    <property type="match status" value="1"/>
</dbReference>
<evidence type="ECO:0000313" key="2">
    <source>
        <dbReference type="EMBL" id="NHN57160.1"/>
    </source>
</evidence>
<dbReference type="SUPFAM" id="SSF53474">
    <property type="entry name" value="alpha/beta-Hydrolases"/>
    <property type="match status" value="1"/>
</dbReference>
<proteinExistence type="predicted"/>
<sequence>MTTIDVPGARLDATIEGEGPAVIALHGLTSSRASDRAIGFDWTSALRATHRVVTYDARGHGRSTGRPEPDDWQWSALAGDLLAVADAVSPAEPVAAIGASMGCATILHAAVRAPQRFGRLVLVIPPTAWSTRAEQTAAYEQGARLLEQYGAERFRAMQPQEESPPALGDNGFPDPDLDEQLWPSILRGAGRSDLPEPHALAGLPQPTLILAWVGDPGHPLSTAERLADLIPDAHLKLASDPDDLAAWPGLAADFLR</sequence>
<accession>A0A967B4K0</accession>
<dbReference type="PANTHER" id="PTHR43433:SF5">
    <property type="entry name" value="AB HYDROLASE-1 DOMAIN-CONTAINING PROTEIN"/>
    <property type="match status" value="1"/>
</dbReference>
<dbReference type="Proteomes" id="UP000744769">
    <property type="component" value="Unassembled WGS sequence"/>
</dbReference>
<dbReference type="PRINTS" id="PR00111">
    <property type="entry name" value="ABHYDROLASE"/>
</dbReference>
<dbReference type="InterPro" id="IPR029058">
    <property type="entry name" value="AB_hydrolase_fold"/>
</dbReference>
<gene>
    <name evidence="2" type="ORF">G9U51_15420</name>
</gene>
<feature type="domain" description="AB hydrolase-1" evidence="1">
    <location>
        <begin position="20"/>
        <end position="138"/>
    </location>
</feature>
<protein>
    <submittedName>
        <fullName evidence="2">Alpha/beta hydrolase</fullName>
    </submittedName>
</protein>
<dbReference type="AlphaFoldDB" id="A0A967B4K0"/>
<keyword evidence="2" id="KW-0378">Hydrolase</keyword>
<evidence type="ECO:0000259" key="1">
    <source>
        <dbReference type="Pfam" id="PF00561"/>
    </source>
</evidence>
<organism evidence="2 3">
    <name type="scientific">Metallococcus carri</name>
    <dbReference type="NCBI Taxonomy" id="1656884"/>
    <lineage>
        <taxon>Bacteria</taxon>
        <taxon>Bacillati</taxon>
        <taxon>Actinomycetota</taxon>
        <taxon>Actinomycetes</taxon>
        <taxon>Micrococcales</taxon>
        <taxon>Dermacoccaceae</taxon>
        <taxon>Metallococcus</taxon>
    </lineage>
</organism>
<dbReference type="InterPro" id="IPR050471">
    <property type="entry name" value="AB_hydrolase"/>
</dbReference>
<comment type="caution">
    <text evidence="2">The sequence shown here is derived from an EMBL/GenBank/DDBJ whole genome shotgun (WGS) entry which is preliminary data.</text>
</comment>
<keyword evidence="3" id="KW-1185">Reference proteome</keyword>